<organism evidence="2 3">
    <name type="scientific">Candidatus Magnetobacterium bavaricum</name>
    <dbReference type="NCBI Taxonomy" id="29290"/>
    <lineage>
        <taxon>Bacteria</taxon>
        <taxon>Pseudomonadati</taxon>
        <taxon>Nitrospirota</taxon>
        <taxon>Thermodesulfovibrionia</taxon>
        <taxon>Thermodesulfovibrionales</taxon>
        <taxon>Candidatus Magnetobacteriaceae</taxon>
        <taxon>Candidatus Magnetobacterium</taxon>
    </lineage>
</organism>
<dbReference type="PRINTS" id="PR00080">
    <property type="entry name" value="SDRFAMILY"/>
</dbReference>
<dbReference type="EMBL" id="LACI01002732">
    <property type="protein sequence ID" value="KJU81326.1"/>
    <property type="molecule type" value="Genomic_DNA"/>
</dbReference>
<reference evidence="2 3" key="1">
    <citation type="submission" date="2015-02" db="EMBL/GenBank/DDBJ databases">
        <title>Single-cell genomics of uncultivated deep-branching MTB reveals a conserved set of magnetosome genes.</title>
        <authorList>
            <person name="Kolinko S."/>
            <person name="Richter M."/>
            <person name="Glockner F.O."/>
            <person name="Brachmann A."/>
            <person name="Schuler D."/>
        </authorList>
    </citation>
    <scope>NUCLEOTIDE SEQUENCE [LARGE SCALE GENOMIC DNA]</scope>
    <source>
        <strain evidence="2">TM-1</strain>
    </source>
</reference>
<dbReference type="InterPro" id="IPR020904">
    <property type="entry name" value="Sc_DH/Rdtase_CS"/>
</dbReference>
<dbReference type="SUPFAM" id="SSF51735">
    <property type="entry name" value="NAD(P)-binding Rossmann-fold domains"/>
    <property type="match status" value="1"/>
</dbReference>
<accession>A0A0F3GHG9</accession>
<dbReference type="InterPro" id="IPR002347">
    <property type="entry name" value="SDR_fam"/>
</dbReference>
<dbReference type="PANTHER" id="PTHR42879:SF2">
    <property type="entry name" value="3-OXOACYL-[ACYL-CARRIER-PROTEIN] REDUCTASE FABG"/>
    <property type="match status" value="1"/>
</dbReference>
<dbReference type="PRINTS" id="PR00081">
    <property type="entry name" value="GDHRDH"/>
</dbReference>
<dbReference type="CDD" id="cd05233">
    <property type="entry name" value="SDR_c"/>
    <property type="match status" value="1"/>
</dbReference>
<proteinExistence type="inferred from homology"/>
<dbReference type="Proteomes" id="UP000033423">
    <property type="component" value="Unassembled WGS sequence"/>
</dbReference>
<dbReference type="AlphaFoldDB" id="A0A0F3GHG9"/>
<sequence>MITTEKTVLITGATSGIGLSIALLFAENGWNIICHYNSLGNKALEIKDVIQGYGVECILIKANFLLEKDINDLISKLYEFKVHSIINNAGTLVISKHFSELSLEQIKDCFMVNVFAHMLLTSKLFNQMKNINFGRIVNISSIAAHYGGSTYSMHYGSAKLAMEGITKTISKEGAKYNILCNTVRPGLIDTEFHSKYPKDMEKRISMVPVKRIGTTKEIADMVYYLGSDKNTFITNQTITIAGGE</sequence>
<dbReference type="Pfam" id="PF13561">
    <property type="entry name" value="adh_short_C2"/>
    <property type="match status" value="1"/>
</dbReference>
<comment type="caution">
    <text evidence="2">The sequence shown here is derived from an EMBL/GenBank/DDBJ whole genome shotgun (WGS) entry which is preliminary data.</text>
</comment>
<keyword evidence="3" id="KW-1185">Reference proteome</keyword>
<dbReference type="PROSITE" id="PS00061">
    <property type="entry name" value="ADH_SHORT"/>
    <property type="match status" value="1"/>
</dbReference>
<dbReference type="InterPro" id="IPR036291">
    <property type="entry name" value="NAD(P)-bd_dom_sf"/>
</dbReference>
<dbReference type="InterPro" id="IPR050259">
    <property type="entry name" value="SDR"/>
</dbReference>
<name>A0A0F3GHG9_9BACT</name>
<gene>
    <name evidence="2" type="ORF">MBAV_006459</name>
</gene>
<dbReference type="Gene3D" id="3.40.50.720">
    <property type="entry name" value="NAD(P)-binding Rossmann-like Domain"/>
    <property type="match status" value="1"/>
</dbReference>
<evidence type="ECO:0000256" key="1">
    <source>
        <dbReference type="ARBA" id="ARBA00006484"/>
    </source>
</evidence>
<protein>
    <submittedName>
        <fullName evidence="2">3-oxoacyl-ACP reductase</fullName>
    </submittedName>
</protein>
<comment type="similarity">
    <text evidence="1">Belongs to the short-chain dehydrogenases/reductases (SDR) family.</text>
</comment>
<evidence type="ECO:0000313" key="2">
    <source>
        <dbReference type="EMBL" id="KJU81326.1"/>
    </source>
</evidence>
<dbReference type="GO" id="GO:0032787">
    <property type="term" value="P:monocarboxylic acid metabolic process"/>
    <property type="evidence" value="ECO:0007669"/>
    <property type="project" value="UniProtKB-ARBA"/>
</dbReference>
<evidence type="ECO:0000313" key="3">
    <source>
        <dbReference type="Proteomes" id="UP000033423"/>
    </source>
</evidence>
<dbReference type="PANTHER" id="PTHR42879">
    <property type="entry name" value="3-OXOACYL-(ACYL-CARRIER-PROTEIN) REDUCTASE"/>
    <property type="match status" value="1"/>
</dbReference>